<evidence type="ECO:0000256" key="1">
    <source>
        <dbReference type="ARBA" id="ARBA00004852"/>
    </source>
</evidence>
<dbReference type="UniPathway" id="UPA00070">
    <property type="reaction ID" value="UER00116"/>
</dbReference>
<dbReference type="Gene3D" id="3.40.50.1370">
    <property type="entry name" value="Aspartate/ornithine carbamoyltransferase"/>
    <property type="match status" value="2"/>
</dbReference>
<protein>
    <recommendedName>
        <fullName evidence="7">Aspartate carbamoyltransferase</fullName>
        <ecNumber evidence="7">2.1.3.2</ecNumber>
    </recommendedName>
    <alternativeName>
        <fullName evidence="7">Aspartate transcarbamylase</fullName>
        <shortName evidence="7">ATCase</shortName>
    </alternativeName>
</protein>
<keyword evidence="4 7" id="KW-0665">Pyrimidine biosynthesis</keyword>
<dbReference type="GO" id="GO:0005829">
    <property type="term" value="C:cytosol"/>
    <property type="evidence" value="ECO:0007669"/>
    <property type="project" value="TreeGrafter"/>
</dbReference>
<proteinExistence type="inferred from homology"/>
<dbReference type="GO" id="GO:0016597">
    <property type="term" value="F:amino acid binding"/>
    <property type="evidence" value="ECO:0007669"/>
    <property type="project" value="InterPro"/>
</dbReference>
<dbReference type="PRINTS" id="PR00100">
    <property type="entry name" value="AOTCASE"/>
</dbReference>
<feature type="binding site" evidence="7">
    <location>
        <position position="266"/>
    </location>
    <ligand>
        <name>carbamoyl phosphate</name>
        <dbReference type="ChEBI" id="CHEBI:58228"/>
    </ligand>
</feature>
<dbReference type="KEGG" id="aft:BBF96_06135"/>
<dbReference type="GO" id="GO:0044205">
    <property type="term" value="P:'de novo' UMP biosynthetic process"/>
    <property type="evidence" value="ECO:0007669"/>
    <property type="project" value="UniProtKB-UniRule"/>
</dbReference>
<dbReference type="FunFam" id="3.40.50.1370:FF:000007">
    <property type="entry name" value="Aspartate carbamoyltransferase"/>
    <property type="match status" value="1"/>
</dbReference>
<evidence type="ECO:0000259" key="9">
    <source>
        <dbReference type="Pfam" id="PF02729"/>
    </source>
</evidence>
<keyword evidence="11" id="KW-1185">Reference proteome</keyword>
<name>A0A3S9SXI9_9FIRM</name>
<dbReference type="Pfam" id="PF00185">
    <property type="entry name" value="OTCace"/>
    <property type="match status" value="1"/>
</dbReference>
<comment type="subunit">
    <text evidence="7">Heterododecamer (2C3:3R2) of six catalytic PyrB chains organized as two trimers (C3), and six regulatory PyrI chains organized as three dimers (R2).</text>
</comment>
<gene>
    <name evidence="7" type="primary">pyrB</name>
    <name evidence="10" type="ORF">BBF96_06135</name>
</gene>
<evidence type="ECO:0000256" key="4">
    <source>
        <dbReference type="ARBA" id="ARBA00022975"/>
    </source>
</evidence>
<reference evidence="10 11" key="1">
    <citation type="submission" date="2016-07" db="EMBL/GenBank/DDBJ databases">
        <title>Genome and transcriptome analysis of iron-reducing fermentative bacteria Anoxybacter fermentans.</title>
        <authorList>
            <person name="Zeng X."/>
            <person name="Shao Z."/>
        </authorList>
    </citation>
    <scope>NUCLEOTIDE SEQUENCE [LARGE SCALE GENOMIC DNA]</scope>
    <source>
        <strain evidence="10 11">DY22613</strain>
    </source>
</reference>
<dbReference type="InterPro" id="IPR006131">
    <property type="entry name" value="Asp_carbamoyltransf_Asp/Orn-bd"/>
</dbReference>
<dbReference type="GO" id="GO:0004070">
    <property type="term" value="F:aspartate carbamoyltransferase activity"/>
    <property type="evidence" value="ECO:0007669"/>
    <property type="project" value="UniProtKB-UniRule"/>
</dbReference>
<dbReference type="InterPro" id="IPR006132">
    <property type="entry name" value="Asp/Orn_carbamoyltranf_P-bd"/>
</dbReference>
<dbReference type="PROSITE" id="PS00097">
    <property type="entry name" value="CARBAMOYLTRANSFERASE"/>
    <property type="match status" value="1"/>
</dbReference>
<feature type="binding site" evidence="7">
    <location>
        <position position="170"/>
    </location>
    <ligand>
        <name>L-aspartate</name>
        <dbReference type="ChEBI" id="CHEBI:29991"/>
    </ligand>
</feature>
<evidence type="ECO:0000259" key="8">
    <source>
        <dbReference type="Pfam" id="PF00185"/>
    </source>
</evidence>
<comment type="pathway">
    <text evidence="1 7">Pyrimidine metabolism; UMP biosynthesis via de novo pathway; (S)-dihydroorotate from bicarbonate: step 2/3.</text>
</comment>
<dbReference type="SUPFAM" id="SSF53671">
    <property type="entry name" value="Aspartate/ornithine carbamoyltransferase"/>
    <property type="match status" value="1"/>
</dbReference>
<dbReference type="InterPro" id="IPR036901">
    <property type="entry name" value="Asp/Orn_carbamoylTrfase_sf"/>
</dbReference>
<dbReference type="PRINTS" id="PR00101">
    <property type="entry name" value="ATCASE"/>
</dbReference>
<dbReference type="EC" id="2.1.3.2" evidence="7"/>
<dbReference type="RefSeq" id="WP_127016342.1">
    <property type="nucleotide sequence ID" value="NZ_CP016379.1"/>
</dbReference>
<feature type="domain" description="Aspartate/ornithine carbamoyltransferase Asp/Orn-binding" evidence="8">
    <location>
        <begin position="156"/>
        <end position="303"/>
    </location>
</feature>
<dbReference type="NCBIfam" id="TIGR00670">
    <property type="entry name" value="asp_carb_tr"/>
    <property type="match status" value="1"/>
</dbReference>
<evidence type="ECO:0000256" key="2">
    <source>
        <dbReference type="ARBA" id="ARBA00008896"/>
    </source>
</evidence>
<dbReference type="OrthoDB" id="9802587at2"/>
<dbReference type="HAMAP" id="MF_00001">
    <property type="entry name" value="Asp_carb_tr"/>
    <property type="match status" value="1"/>
</dbReference>
<organism evidence="10 11">
    <name type="scientific">Anoxybacter fermentans</name>
    <dbReference type="NCBI Taxonomy" id="1323375"/>
    <lineage>
        <taxon>Bacteria</taxon>
        <taxon>Bacillati</taxon>
        <taxon>Bacillota</taxon>
        <taxon>Clostridia</taxon>
        <taxon>Halanaerobiales</taxon>
        <taxon>Anoxybacter</taxon>
    </lineage>
</organism>
<evidence type="ECO:0000256" key="6">
    <source>
        <dbReference type="ARBA" id="ARBA00048859"/>
    </source>
</evidence>
<evidence type="ECO:0000256" key="3">
    <source>
        <dbReference type="ARBA" id="ARBA00022679"/>
    </source>
</evidence>
<comment type="similarity">
    <text evidence="2 7">Belongs to the aspartate/ornithine carbamoyltransferase superfamily. ATCase family.</text>
</comment>
<keyword evidence="3 7" id="KW-0808">Transferase</keyword>
<feature type="binding site" evidence="7">
    <location>
        <position position="59"/>
    </location>
    <ligand>
        <name>carbamoyl phosphate</name>
        <dbReference type="ChEBI" id="CHEBI:58228"/>
    </ligand>
</feature>
<dbReference type="EMBL" id="CP016379">
    <property type="protein sequence ID" value="AZR73011.1"/>
    <property type="molecule type" value="Genomic_DNA"/>
</dbReference>
<evidence type="ECO:0000313" key="10">
    <source>
        <dbReference type="EMBL" id="AZR73011.1"/>
    </source>
</evidence>
<dbReference type="PANTHER" id="PTHR45753">
    <property type="entry name" value="ORNITHINE CARBAMOYLTRANSFERASE, MITOCHONDRIAL"/>
    <property type="match status" value="1"/>
</dbReference>
<dbReference type="InterPro" id="IPR006130">
    <property type="entry name" value="Asp/Orn_carbamoylTrfase"/>
</dbReference>
<feature type="binding site" evidence="7">
    <location>
        <position position="224"/>
    </location>
    <ligand>
        <name>L-aspartate</name>
        <dbReference type="ChEBI" id="CHEBI:29991"/>
    </ligand>
</feature>
<feature type="binding site" evidence="7">
    <location>
        <position position="140"/>
    </location>
    <ligand>
        <name>carbamoyl phosphate</name>
        <dbReference type="ChEBI" id="CHEBI:58228"/>
    </ligand>
</feature>
<dbReference type="GO" id="GO:0006520">
    <property type="term" value="P:amino acid metabolic process"/>
    <property type="evidence" value="ECO:0007669"/>
    <property type="project" value="InterPro"/>
</dbReference>
<evidence type="ECO:0000313" key="11">
    <source>
        <dbReference type="Proteomes" id="UP000267250"/>
    </source>
</evidence>
<dbReference type="AlphaFoldDB" id="A0A3S9SXI9"/>
<feature type="binding site" evidence="7">
    <location>
        <position position="265"/>
    </location>
    <ligand>
        <name>carbamoyl phosphate</name>
        <dbReference type="ChEBI" id="CHEBI:58228"/>
    </ligand>
</feature>
<dbReference type="Proteomes" id="UP000267250">
    <property type="component" value="Chromosome"/>
</dbReference>
<comment type="function">
    <text evidence="5 7">Catalyzes the condensation of carbamoyl phosphate and aspartate to form carbamoyl aspartate and inorganic phosphate, the committed step in the de novo pyrimidine nucleotide biosynthesis pathway.</text>
</comment>
<feature type="binding site" evidence="7">
    <location>
        <position position="87"/>
    </location>
    <ligand>
        <name>L-aspartate</name>
        <dbReference type="ChEBI" id="CHEBI:29991"/>
    </ligand>
</feature>
<dbReference type="GO" id="GO:0006207">
    <property type="term" value="P:'de novo' pyrimidine nucleobase biosynthetic process"/>
    <property type="evidence" value="ECO:0007669"/>
    <property type="project" value="InterPro"/>
</dbReference>
<feature type="domain" description="Aspartate/ornithine carbamoyltransferase carbamoyl-P binding" evidence="9">
    <location>
        <begin position="7"/>
        <end position="150"/>
    </location>
</feature>
<dbReference type="InterPro" id="IPR002082">
    <property type="entry name" value="Asp_carbamoyltransf"/>
</dbReference>
<evidence type="ECO:0000256" key="5">
    <source>
        <dbReference type="ARBA" id="ARBA00043884"/>
    </source>
</evidence>
<dbReference type="NCBIfam" id="NF002032">
    <property type="entry name" value="PRK00856.1"/>
    <property type="match status" value="1"/>
</dbReference>
<feature type="binding site" evidence="7">
    <location>
        <position position="60"/>
    </location>
    <ligand>
        <name>carbamoyl phosphate</name>
        <dbReference type="ChEBI" id="CHEBI:58228"/>
    </ligand>
</feature>
<feature type="binding site" evidence="7">
    <location>
        <position position="137"/>
    </location>
    <ligand>
        <name>carbamoyl phosphate</name>
        <dbReference type="ChEBI" id="CHEBI:58228"/>
    </ligand>
</feature>
<accession>A0A3S9SXI9</accession>
<dbReference type="PANTHER" id="PTHR45753:SF6">
    <property type="entry name" value="ASPARTATE CARBAMOYLTRANSFERASE"/>
    <property type="match status" value="1"/>
</dbReference>
<evidence type="ECO:0000256" key="7">
    <source>
        <dbReference type="HAMAP-Rule" id="MF_00001"/>
    </source>
</evidence>
<comment type="catalytic activity">
    <reaction evidence="6 7">
        <text>carbamoyl phosphate + L-aspartate = N-carbamoyl-L-aspartate + phosphate + H(+)</text>
        <dbReference type="Rhea" id="RHEA:20013"/>
        <dbReference type="ChEBI" id="CHEBI:15378"/>
        <dbReference type="ChEBI" id="CHEBI:29991"/>
        <dbReference type="ChEBI" id="CHEBI:32814"/>
        <dbReference type="ChEBI" id="CHEBI:43474"/>
        <dbReference type="ChEBI" id="CHEBI:58228"/>
        <dbReference type="EC" id="2.1.3.2"/>
    </reaction>
</comment>
<dbReference type="Pfam" id="PF02729">
    <property type="entry name" value="OTCace_N"/>
    <property type="match status" value="1"/>
</dbReference>
<feature type="binding site" evidence="7">
    <location>
        <position position="109"/>
    </location>
    <ligand>
        <name>carbamoyl phosphate</name>
        <dbReference type="ChEBI" id="CHEBI:58228"/>
    </ligand>
</feature>
<sequence length="314" mass="34422">MSRLKRKHLLGLADVSKEEISLILDTAEAMKEVFTRKVKKVPTLTGKTVVSFFFEPSTRTKASFDLAGKMLSANMLSLSGSSSSVAKGESLIDTGKTLEAMGADIIVIRHSAPGAPHLLARYVNASIINAGDGAHEHPTQALLDMFTIKEKKGRIEGLNVLIVGDILHSRVARSNIFGLKTMGANVRVVGPATLIPKDLKNLGVEVYYSLDEALKGADVVNILRIQRERQKKGLFPSIREYHRFYGMNERIISLLKDDVLILHPGPMNQGVEIDPIIALDDRAVIEEQVTNGVAVRMALFYLLAGRGNQNEKIN</sequence>